<dbReference type="GO" id="GO:0003723">
    <property type="term" value="F:RNA binding"/>
    <property type="evidence" value="ECO:0007669"/>
    <property type="project" value="TreeGrafter"/>
</dbReference>
<dbReference type="PANTHER" id="PTHR14700">
    <property type="entry name" value="PENTATRICOPEPTIDE REPEAT-CONTAINING PROTEIN 2, MITOCHONDRIAL"/>
    <property type="match status" value="1"/>
</dbReference>
<dbReference type="Proteomes" id="UP000791440">
    <property type="component" value="Unassembled WGS sequence"/>
</dbReference>
<sequence length="383" mass="44285">MSLLLNSLLKISFNPNFRCVLPCRNLHFTQVRTLYSPAALGVDNYLQTRKKVKEQFASFTDKFRTKMNDYTNDPKNMIFTEDLKNMVHLAEPTDIELVLKMIKKFNTQSSEYRFGSFVFGPVVMRMFHFLDAPLEALQCFEDPNNGGFFDQLVSFHILLDLLYSHQMYDEMYRVFERIKEKQISMSKYPKYPVVLILAACYKQNTLQSLDYASKLWIDMTAVGTVPVRRACTFFAALALNQGAPHIALESISSQKQHYVTIRNIKATALADMGRVEDALPVLRAVLEIDAPEQKDKHTYFKETILKVKQAVDKCNNKDLQKEFEHIEKALIDRNLIDSKQTLENLLNAEISTQKSRTEPRGMPFSARRMPFGMRQQTVKKVMS</sequence>
<evidence type="ECO:0000313" key="2">
    <source>
        <dbReference type="Proteomes" id="UP000791440"/>
    </source>
</evidence>
<dbReference type="GO" id="GO:0005739">
    <property type="term" value="C:mitochondrion"/>
    <property type="evidence" value="ECO:0007669"/>
    <property type="project" value="InterPro"/>
</dbReference>
<gene>
    <name evidence="1" type="ORF">O3G_MSEX013902</name>
</gene>
<dbReference type="AlphaFoldDB" id="A0A922CYQ0"/>
<reference evidence="1" key="1">
    <citation type="journal article" date="2016" name="Insect Biochem. Mol. Biol.">
        <title>Multifaceted biological insights from a draft genome sequence of the tobacco hornworm moth, Manduca sexta.</title>
        <authorList>
            <person name="Kanost M.R."/>
            <person name="Arrese E.L."/>
            <person name="Cao X."/>
            <person name="Chen Y.R."/>
            <person name="Chellapilla S."/>
            <person name="Goldsmith M.R."/>
            <person name="Grosse-Wilde E."/>
            <person name="Heckel D.G."/>
            <person name="Herndon N."/>
            <person name="Jiang H."/>
            <person name="Papanicolaou A."/>
            <person name="Qu J."/>
            <person name="Soulages J.L."/>
            <person name="Vogel H."/>
            <person name="Walters J."/>
            <person name="Waterhouse R.M."/>
            <person name="Ahn S.J."/>
            <person name="Almeida F.C."/>
            <person name="An C."/>
            <person name="Aqrawi P."/>
            <person name="Bretschneider A."/>
            <person name="Bryant W.B."/>
            <person name="Bucks S."/>
            <person name="Chao H."/>
            <person name="Chevignon G."/>
            <person name="Christen J.M."/>
            <person name="Clarke D.F."/>
            <person name="Dittmer N.T."/>
            <person name="Ferguson L.C.F."/>
            <person name="Garavelou S."/>
            <person name="Gordon K.H.J."/>
            <person name="Gunaratna R.T."/>
            <person name="Han Y."/>
            <person name="Hauser F."/>
            <person name="He Y."/>
            <person name="Heidel-Fischer H."/>
            <person name="Hirsh A."/>
            <person name="Hu Y."/>
            <person name="Jiang H."/>
            <person name="Kalra D."/>
            <person name="Klinner C."/>
            <person name="Konig C."/>
            <person name="Kovar C."/>
            <person name="Kroll A.R."/>
            <person name="Kuwar S.S."/>
            <person name="Lee S.L."/>
            <person name="Lehman R."/>
            <person name="Li K."/>
            <person name="Li Z."/>
            <person name="Liang H."/>
            <person name="Lovelace S."/>
            <person name="Lu Z."/>
            <person name="Mansfield J.H."/>
            <person name="McCulloch K.J."/>
            <person name="Mathew T."/>
            <person name="Morton B."/>
            <person name="Muzny D.M."/>
            <person name="Neunemann D."/>
            <person name="Ongeri F."/>
            <person name="Pauchet Y."/>
            <person name="Pu L.L."/>
            <person name="Pyrousis I."/>
            <person name="Rao X.J."/>
            <person name="Redding A."/>
            <person name="Roesel C."/>
            <person name="Sanchez-Gracia A."/>
            <person name="Schaack S."/>
            <person name="Shukla A."/>
            <person name="Tetreau G."/>
            <person name="Wang Y."/>
            <person name="Xiong G.H."/>
            <person name="Traut W."/>
            <person name="Walsh T.K."/>
            <person name="Worley K.C."/>
            <person name="Wu D."/>
            <person name="Wu W."/>
            <person name="Wu Y.Q."/>
            <person name="Zhang X."/>
            <person name="Zou Z."/>
            <person name="Zucker H."/>
            <person name="Briscoe A.D."/>
            <person name="Burmester T."/>
            <person name="Clem R.J."/>
            <person name="Feyereisen R."/>
            <person name="Grimmelikhuijzen C.J.P."/>
            <person name="Hamodrakas S.J."/>
            <person name="Hansson B.S."/>
            <person name="Huguet E."/>
            <person name="Jermiin L.S."/>
            <person name="Lan Q."/>
            <person name="Lehman H.K."/>
            <person name="Lorenzen M."/>
            <person name="Merzendorfer H."/>
            <person name="Michalopoulos I."/>
            <person name="Morton D.B."/>
            <person name="Muthukrishnan S."/>
            <person name="Oakeshott J.G."/>
            <person name="Palmer W."/>
            <person name="Park Y."/>
            <person name="Passarelli A.L."/>
            <person name="Rozas J."/>
            <person name="Schwartz L.M."/>
            <person name="Smith W."/>
            <person name="Southgate A."/>
            <person name="Vilcinskas A."/>
            <person name="Vogt R."/>
            <person name="Wang P."/>
            <person name="Werren J."/>
            <person name="Yu X.Q."/>
            <person name="Zhou J.J."/>
            <person name="Brown S.J."/>
            <person name="Scherer S.E."/>
            <person name="Richards S."/>
            <person name="Blissard G.W."/>
        </authorList>
    </citation>
    <scope>NUCLEOTIDE SEQUENCE</scope>
</reference>
<dbReference type="PANTHER" id="PTHR14700:SF0">
    <property type="entry name" value="PENTATRICOPEPTIDE REPEAT-CONTAINING PROTEIN 2, MITOCHONDRIAL"/>
    <property type="match status" value="1"/>
</dbReference>
<accession>A0A922CYQ0</accession>
<comment type="caution">
    <text evidence="1">The sequence shown here is derived from an EMBL/GenBank/DDBJ whole genome shotgun (WGS) entry which is preliminary data.</text>
</comment>
<proteinExistence type="predicted"/>
<reference evidence="1" key="2">
    <citation type="submission" date="2020-12" db="EMBL/GenBank/DDBJ databases">
        <authorList>
            <person name="Kanost M."/>
        </authorList>
    </citation>
    <scope>NUCLEOTIDE SEQUENCE</scope>
</reference>
<dbReference type="OrthoDB" id="6073372at2759"/>
<name>A0A922CYQ0_MANSE</name>
<organism evidence="1 2">
    <name type="scientific">Manduca sexta</name>
    <name type="common">Tobacco hawkmoth</name>
    <name type="synonym">Tobacco hornworm</name>
    <dbReference type="NCBI Taxonomy" id="7130"/>
    <lineage>
        <taxon>Eukaryota</taxon>
        <taxon>Metazoa</taxon>
        <taxon>Ecdysozoa</taxon>
        <taxon>Arthropoda</taxon>
        <taxon>Hexapoda</taxon>
        <taxon>Insecta</taxon>
        <taxon>Pterygota</taxon>
        <taxon>Neoptera</taxon>
        <taxon>Endopterygota</taxon>
        <taxon>Lepidoptera</taxon>
        <taxon>Glossata</taxon>
        <taxon>Ditrysia</taxon>
        <taxon>Bombycoidea</taxon>
        <taxon>Sphingidae</taxon>
        <taxon>Sphinginae</taxon>
        <taxon>Sphingini</taxon>
        <taxon>Manduca</taxon>
    </lineage>
</organism>
<evidence type="ECO:0000313" key="1">
    <source>
        <dbReference type="EMBL" id="KAG6463504.1"/>
    </source>
</evidence>
<dbReference type="EMBL" id="JH668991">
    <property type="protein sequence ID" value="KAG6463504.1"/>
    <property type="molecule type" value="Genomic_DNA"/>
</dbReference>
<evidence type="ECO:0008006" key="3">
    <source>
        <dbReference type="Google" id="ProtNLM"/>
    </source>
</evidence>
<dbReference type="GO" id="GO:0007005">
    <property type="term" value="P:mitochondrion organization"/>
    <property type="evidence" value="ECO:0007669"/>
    <property type="project" value="TreeGrafter"/>
</dbReference>
<dbReference type="GO" id="GO:0050684">
    <property type="term" value="P:regulation of mRNA processing"/>
    <property type="evidence" value="ECO:0007669"/>
    <property type="project" value="InterPro"/>
</dbReference>
<keyword evidence="2" id="KW-1185">Reference proteome</keyword>
<protein>
    <recommendedName>
        <fullName evidence="3">Pentatricopeptide repeat-containing protein 2, mitochondrial</fullName>
    </recommendedName>
</protein>
<dbReference type="InterPro" id="IPR034629">
    <property type="entry name" value="PTCD2"/>
</dbReference>